<dbReference type="InterPro" id="IPR025449">
    <property type="entry name" value="JetB"/>
</dbReference>
<reference evidence="2 3" key="1">
    <citation type="submission" date="2017-07" db="EMBL/GenBank/DDBJ databases">
        <title>Annotated genome sequence of Bacterioplanes sanyensis isolated from Red Sea.</title>
        <authorList>
            <person name="Rehman Z.U."/>
        </authorList>
    </citation>
    <scope>NUCLEOTIDE SEQUENCE [LARGE SCALE GENOMIC DNA]</scope>
    <source>
        <strain evidence="2 3">NV9</strain>
    </source>
</reference>
<dbReference type="AlphaFoldDB" id="A0A222FNB3"/>
<feature type="compositionally biased region" description="Polar residues" evidence="1">
    <location>
        <begin position="242"/>
        <end position="262"/>
    </location>
</feature>
<keyword evidence="3" id="KW-1185">Reference proteome</keyword>
<accession>A0A222FNB3</accession>
<feature type="compositionally biased region" description="Low complexity" evidence="1">
    <location>
        <begin position="290"/>
        <end position="303"/>
    </location>
</feature>
<evidence type="ECO:0000313" key="3">
    <source>
        <dbReference type="Proteomes" id="UP000202440"/>
    </source>
</evidence>
<dbReference type="EMBL" id="CP022530">
    <property type="protein sequence ID" value="ASP40056.1"/>
    <property type="molecule type" value="Genomic_DNA"/>
</dbReference>
<evidence type="ECO:0000313" key="2">
    <source>
        <dbReference type="EMBL" id="ASP40056.1"/>
    </source>
</evidence>
<feature type="compositionally biased region" description="Acidic residues" evidence="1">
    <location>
        <begin position="304"/>
        <end position="321"/>
    </location>
</feature>
<dbReference type="Pfam" id="PF13835">
    <property type="entry name" value="DUF4194"/>
    <property type="match status" value="1"/>
</dbReference>
<proteinExistence type="predicted"/>
<feature type="compositionally biased region" description="Low complexity" evidence="1">
    <location>
        <begin position="225"/>
        <end position="237"/>
    </location>
</feature>
<name>A0A222FNB3_9GAMM</name>
<dbReference type="RefSeq" id="WP_094061230.1">
    <property type="nucleotide sequence ID" value="NZ_CP022530.1"/>
</dbReference>
<gene>
    <name evidence="2" type="ORF">CHH28_15850</name>
</gene>
<dbReference type="OrthoDB" id="5800855at2"/>
<evidence type="ECO:0000256" key="1">
    <source>
        <dbReference type="SAM" id="MobiDB-lite"/>
    </source>
</evidence>
<feature type="region of interest" description="Disordered" evidence="1">
    <location>
        <begin position="222"/>
        <end position="341"/>
    </location>
</feature>
<dbReference type="KEGG" id="bsan:CHH28_15850"/>
<evidence type="ECO:0008006" key="4">
    <source>
        <dbReference type="Google" id="ProtNLM"/>
    </source>
</evidence>
<dbReference type="Proteomes" id="UP000202440">
    <property type="component" value="Chromosome"/>
</dbReference>
<organism evidence="2 3">
    <name type="scientific">Bacterioplanes sanyensis</name>
    <dbReference type="NCBI Taxonomy" id="1249553"/>
    <lineage>
        <taxon>Bacteria</taxon>
        <taxon>Pseudomonadati</taxon>
        <taxon>Pseudomonadota</taxon>
        <taxon>Gammaproteobacteria</taxon>
        <taxon>Oceanospirillales</taxon>
        <taxon>Oceanospirillaceae</taxon>
        <taxon>Bacterioplanes</taxon>
    </lineage>
</organism>
<protein>
    <recommendedName>
        <fullName evidence="4">DUF4194 domain-containing protein</fullName>
    </recommendedName>
</protein>
<sequence>MLDMIERDLEKEGLDQRDFSELLIRLLDYGVICRDESQIEQQLYDRYIRLERLVADYLSVIGIRLQHDRRFQFVRLFPPGAQVPGMEEPMQAGGQALRMRLTQQEVALILVLRAQYDKALREGQVDEQGCVMVSLESLSIAMKNLLKRTLPEQLTERKQLFRRLKQLRLIQLANEEQLADGDLWLRVRPMIMSYVSDEVLSELTPESDAPVVEVADHTAAEAEAEMTAAEQTTAAENEQNDSENQAANTRGSEDPAQSANNSLDDDAAVSSAENELVADQTQHSDKTDNAVEVVAFDAAAGDDGAVDDESADDESADDESGDVNNESETAPRSAPASLFGE</sequence>